<gene>
    <name evidence="4" type="ORF">ACIKP9_01720</name>
</gene>
<dbReference type="InterPro" id="IPR025392">
    <property type="entry name" value="DUF4124"/>
</dbReference>
<sequence length="157" mass="17686">MNKTRWLACGMLLILPWVADAQVYKWKDNKGVTLYADSPPPGNIPYEVVDNVRSAPKTTSAPAAGADSQAMRNAAALRRQIDAEQERRNDDKKKSEEDARRINCQNAKANYQNFKIGGRIYKMNAQGEREYLGDEDIQQGLEDATKEVKQYCTGEDN</sequence>
<evidence type="ECO:0000313" key="4">
    <source>
        <dbReference type="EMBL" id="MFJ5444941.1"/>
    </source>
</evidence>
<name>A0ABW8GHT9_9PROT</name>
<proteinExistence type="predicted"/>
<dbReference type="RefSeq" id="WP_400878480.1">
    <property type="nucleotide sequence ID" value="NZ_JBIWXY010000001.1"/>
</dbReference>
<feature type="signal peptide" evidence="2">
    <location>
        <begin position="1"/>
        <end position="21"/>
    </location>
</feature>
<evidence type="ECO:0000313" key="5">
    <source>
        <dbReference type="Proteomes" id="UP001617669"/>
    </source>
</evidence>
<accession>A0ABW8GHT9</accession>
<keyword evidence="5" id="KW-1185">Reference proteome</keyword>
<feature type="region of interest" description="Disordered" evidence="1">
    <location>
        <begin position="54"/>
        <end position="101"/>
    </location>
</feature>
<organism evidence="4 5">
    <name type="scientific">Methylobacillus methanolivorans</name>
    <dbReference type="NCBI Taxonomy" id="1848927"/>
    <lineage>
        <taxon>Bacteria</taxon>
        <taxon>Pseudomonadati</taxon>
        <taxon>Pseudomonadota</taxon>
        <taxon>Betaproteobacteria</taxon>
        <taxon>Nitrosomonadales</taxon>
        <taxon>Methylophilaceae</taxon>
        <taxon>Methylobacillus</taxon>
    </lineage>
</organism>
<comment type="caution">
    <text evidence="4">The sequence shown here is derived from an EMBL/GenBank/DDBJ whole genome shotgun (WGS) entry which is preliminary data.</text>
</comment>
<feature type="chain" id="PRO_5045499188" evidence="2">
    <location>
        <begin position="22"/>
        <end position="157"/>
    </location>
</feature>
<feature type="compositionally biased region" description="Basic and acidic residues" evidence="1">
    <location>
        <begin position="79"/>
        <end position="101"/>
    </location>
</feature>
<keyword evidence="2" id="KW-0732">Signal</keyword>
<evidence type="ECO:0000256" key="1">
    <source>
        <dbReference type="SAM" id="MobiDB-lite"/>
    </source>
</evidence>
<evidence type="ECO:0000256" key="2">
    <source>
        <dbReference type="SAM" id="SignalP"/>
    </source>
</evidence>
<dbReference type="Proteomes" id="UP001617669">
    <property type="component" value="Unassembled WGS sequence"/>
</dbReference>
<evidence type="ECO:0000259" key="3">
    <source>
        <dbReference type="Pfam" id="PF13511"/>
    </source>
</evidence>
<feature type="domain" description="DUF4124" evidence="3">
    <location>
        <begin position="11"/>
        <end position="64"/>
    </location>
</feature>
<dbReference type="EMBL" id="JBIWXY010000001">
    <property type="protein sequence ID" value="MFJ5444941.1"/>
    <property type="molecule type" value="Genomic_DNA"/>
</dbReference>
<reference evidence="4 5" key="1">
    <citation type="submission" date="2024-11" db="EMBL/GenBank/DDBJ databases">
        <authorList>
            <person name="Kaparullina E.N."/>
            <person name="Delegan Y.A."/>
            <person name="Doronina N.V."/>
        </authorList>
    </citation>
    <scope>NUCLEOTIDE SEQUENCE [LARGE SCALE GENOMIC DNA]</scope>
    <source>
        <strain evidence="4 5">7sh_L</strain>
    </source>
</reference>
<dbReference type="Pfam" id="PF13511">
    <property type="entry name" value="DUF4124"/>
    <property type="match status" value="1"/>
</dbReference>
<protein>
    <submittedName>
        <fullName evidence="4">DUF4124 domain-containing protein</fullName>
    </submittedName>
</protein>